<reference evidence="1" key="1">
    <citation type="submission" date="2022-01" db="EMBL/GenBank/DDBJ databases">
        <authorList>
            <person name="Braso-Vives M."/>
        </authorList>
    </citation>
    <scope>NUCLEOTIDE SEQUENCE</scope>
</reference>
<dbReference type="Proteomes" id="UP000838412">
    <property type="component" value="Chromosome 1"/>
</dbReference>
<proteinExistence type="predicted"/>
<keyword evidence="2" id="KW-1185">Reference proteome</keyword>
<evidence type="ECO:0000313" key="2">
    <source>
        <dbReference type="Proteomes" id="UP000838412"/>
    </source>
</evidence>
<evidence type="ECO:0000313" key="1">
    <source>
        <dbReference type="EMBL" id="CAH1227872.1"/>
    </source>
</evidence>
<accession>A0A8J9VAT7</accession>
<dbReference type="AlphaFoldDB" id="A0A8J9VAT7"/>
<protein>
    <submittedName>
        <fullName evidence="1">Hypp184 protein</fullName>
    </submittedName>
</protein>
<sequence length="147" mass="16139">MFSYPAAWTRSIAMETISYYGNQAVPTGYSQAMCGSELNIVAILLPSNHYAVNLHEDCTLGSLQEWKSPRRIPDADSLHLQVVSSCAEDMLGSSFAGLDDRVPHMHVIASTMVTSEHHLLVPQREAFSSCLLKSDTGGEDKTHGWLT</sequence>
<name>A0A8J9VAT7_BRALA</name>
<organism evidence="1 2">
    <name type="scientific">Branchiostoma lanceolatum</name>
    <name type="common">Common lancelet</name>
    <name type="synonym">Amphioxus lanceolatum</name>
    <dbReference type="NCBI Taxonomy" id="7740"/>
    <lineage>
        <taxon>Eukaryota</taxon>
        <taxon>Metazoa</taxon>
        <taxon>Chordata</taxon>
        <taxon>Cephalochordata</taxon>
        <taxon>Leptocardii</taxon>
        <taxon>Amphioxiformes</taxon>
        <taxon>Branchiostomatidae</taxon>
        <taxon>Branchiostoma</taxon>
    </lineage>
</organism>
<dbReference type="EMBL" id="OV696686">
    <property type="protein sequence ID" value="CAH1227872.1"/>
    <property type="molecule type" value="Genomic_DNA"/>
</dbReference>
<gene>
    <name evidence="1" type="primary">Hypp184</name>
    <name evidence="1" type="ORF">BLAG_LOCUS542</name>
</gene>